<feature type="binding site" evidence="5">
    <location>
        <position position="183"/>
    </location>
    <ligand>
        <name>glyoxylate</name>
        <dbReference type="ChEBI" id="CHEBI:36655"/>
    </ligand>
</feature>
<evidence type="ECO:0000259" key="7">
    <source>
        <dbReference type="PROSITE" id="PS51349"/>
    </source>
</evidence>
<dbReference type="Pfam" id="PF01070">
    <property type="entry name" value="FMN_dh"/>
    <property type="match status" value="2"/>
</dbReference>
<feature type="binding site" evidence="5">
    <location>
        <position position="279"/>
    </location>
    <ligand>
        <name>glyoxylate</name>
        <dbReference type="ChEBI" id="CHEBI:36655"/>
    </ligand>
</feature>
<dbReference type="InterPro" id="IPR000262">
    <property type="entry name" value="FMN-dep_DH"/>
</dbReference>
<name>A0A2D3ULP1_9PEZI</name>
<evidence type="ECO:0000256" key="2">
    <source>
        <dbReference type="ARBA" id="ARBA00023002"/>
    </source>
</evidence>
<evidence type="ECO:0000256" key="5">
    <source>
        <dbReference type="PIRSR" id="PIRSR000138-2"/>
    </source>
</evidence>
<evidence type="ECO:0000256" key="4">
    <source>
        <dbReference type="PIRSR" id="PIRSR000138-1"/>
    </source>
</evidence>
<feature type="binding site" evidence="5">
    <location>
        <position position="74"/>
    </location>
    <ligand>
        <name>glyoxylate</name>
        <dbReference type="ChEBI" id="CHEBI:36655"/>
    </ligand>
</feature>
<feature type="binding site" evidence="5">
    <location>
        <position position="181"/>
    </location>
    <ligand>
        <name>FMN</name>
        <dbReference type="ChEBI" id="CHEBI:58210"/>
    </ligand>
</feature>
<feature type="signal peptide" evidence="6">
    <location>
        <begin position="1"/>
        <end position="20"/>
    </location>
</feature>
<dbReference type="Proteomes" id="UP000225277">
    <property type="component" value="Unassembled WGS sequence"/>
</dbReference>
<dbReference type="PROSITE" id="PS51349">
    <property type="entry name" value="FMN_HYDROXY_ACID_DH_2"/>
    <property type="match status" value="1"/>
</dbReference>
<dbReference type="InterPro" id="IPR037396">
    <property type="entry name" value="FMN_HAD"/>
</dbReference>
<reference evidence="8 9" key="1">
    <citation type="submission" date="2016-03" db="EMBL/GenBank/DDBJ databases">
        <authorList>
            <person name="Ploux O."/>
        </authorList>
    </citation>
    <scope>NUCLEOTIDE SEQUENCE [LARGE SCALE GENOMIC DNA]</scope>
    <source>
        <strain evidence="8 9">URUG2</strain>
    </source>
</reference>
<feature type="binding site" evidence="5">
    <location>
        <position position="209"/>
    </location>
    <ligand>
        <name>FMN</name>
        <dbReference type="ChEBI" id="CHEBI:58210"/>
    </ligand>
</feature>
<feature type="binding site" evidence="5">
    <location>
        <position position="277"/>
    </location>
    <ligand>
        <name>FMN</name>
        <dbReference type="ChEBI" id="CHEBI:58210"/>
    </ligand>
</feature>
<dbReference type="PIRSF" id="PIRSF000138">
    <property type="entry name" value="Al-hdrx_acd_dh"/>
    <property type="match status" value="1"/>
</dbReference>
<evidence type="ECO:0000256" key="1">
    <source>
        <dbReference type="ARBA" id="ARBA00001917"/>
    </source>
</evidence>
<feature type="binding site" evidence="5">
    <location>
        <position position="218"/>
    </location>
    <ligand>
        <name>glyoxylate</name>
        <dbReference type="ChEBI" id="CHEBI:36655"/>
    </ligand>
</feature>
<dbReference type="GO" id="GO:0010181">
    <property type="term" value="F:FMN binding"/>
    <property type="evidence" value="ECO:0007669"/>
    <property type="project" value="InterPro"/>
</dbReference>
<evidence type="ECO:0000313" key="9">
    <source>
        <dbReference type="Proteomes" id="UP000225277"/>
    </source>
</evidence>
<comment type="similarity">
    <text evidence="3">Belongs to the FMN-dependent alpha-hydroxy acid dehydrogenase family.</text>
</comment>
<keyword evidence="9" id="KW-1185">Reference proteome</keyword>
<dbReference type="PANTHER" id="PTHR10578:SF140">
    <property type="entry name" value="FMN HYDROXY ACID DEHYDROGENASE DOMAIN-CONTAINING PROTEIN"/>
    <property type="match status" value="1"/>
</dbReference>
<feature type="active site" description="Proton acceptor" evidence="4">
    <location>
        <position position="279"/>
    </location>
</feature>
<dbReference type="AlphaFoldDB" id="A0A2D3ULP1"/>
<feature type="binding site" evidence="5">
    <location>
        <begin position="129"/>
        <end position="131"/>
    </location>
    <ligand>
        <name>FMN</name>
        <dbReference type="ChEBI" id="CHEBI:58210"/>
    </ligand>
</feature>
<dbReference type="InterPro" id="IPR008259">
    <property type="entry name" value="FMN_hydac_DH_AS"/>
</dbReference>
<comment type="cofactor">
    <cofactor evidence="1">
        <name>FMN</name>
        <dbReference type="ChEBI" id="CHEBI:58210"/>
    </cofactor>
</comment>
<dbReference type="InterPro" id="IPR013785">
    <property type="entry name" value="Aldolase_TIM"/>
</dbReference>
<evidence type="ECO:0000256" key="3">
    <source>
        <dbReference type="ARBA" id="ARBA00024042"/>
    </source>
</evidence>
<feature type="binding site" evidence="5">
    <location>
        <begin position="313"/>
        <end position="317"/>
    </location>
    <ligand>
        <name>FMN</name>
        <dbReference type="ChEBI" id="CHEBI:58210"/>
    </ligand>
</feature>
<keyword evidence="2" id="KW-0560">Oxidoreductase</keyword>
<dbReference type="PANTHER" id="PTHR10578">
    <property type="entry name" value="S -2-HYDROXY-ACID OXIDASE-RELATED"/>
    <property type="match status" value="1"/>
</dbReference>
<dbReference type="PROSITE" id="PS00557">
    <property type="entry name" value="FMN_HYDROXY_ACID_DH_1"/>
    <property type="match status" value="1"/>
</dbReference>
<keyword evidence="5" id="KW-0285">Flavoprotein</keyword>
<dbReference type="SUPFAM" id="SSF51395">
    <property type="entry name" value="FMN-linked oxidoreductases"/>
    <property type="match status" value="1"/>
</dbReference>
<dbReference type="InterPro" id="IPR012133">
    <property type="entry name" value="Alpha-hydoxy_acid_DH_FMN"/>
</dbReference>
<dbReference type="GeneID" id="35596428"/>
<accession>A0A2D3ULP1</accession>
<keyword evidence="5" id="KW-0288">FMN</keyword>
<feature type="domain" description="FMN hydroxy acid dehydrogenase" evidence="7">
    <location>
        <begin position="48"/>
        <end position="386"/>
    </location>
</feature>
<feature type="chain" id="PRO_5013790296" evidence="6">
    <location>
        <begin position="21"/>
        <end position="392"/>
    </location>
</feature>
<protein>
    <submittedName>
        <fullName evidence="8">Related to CYB2-lactate dehydrogenase cytochrome b2</fullName>
    </submittedName>
</protein>
<evidence type="ECO:0000256" key="6">
    <source>
        <dbReference type="SAM" id="SignalP"/>
    </source>
</evidence>
<dbReference type="EMBL" id="FJUY01000001">
    <property type="protein sequence ID" value="CZT15262.1"/>
    <property type="molecule type" value="Genomic_DNA"/>
</dbReference>
<feature type="binding site" evidence="5">
    <location>
        <position position="255"/>
    </location>
    <ligand>
        <name>FMN</name>
        <dbReference type="ChEBI" id="CHEBI:58210"/>
    </ligand>
</feature>
<dbReference type="Gene3D" id="3.20.20.70">
    <property type="entry name" value="Aldolase class I"/>
    <property type="match status" value="2"/>
</dbReference>
<feature type="binding site" evidence="5">
    <location>
        <position position="282"/>
    </location>
    <ligand>
        <name>glyoxylate</name>
        <dbReference type="ChEBI" id="CHEBI:36655"/>
    </ligand>
</feature>
<proteinExistence type="inferred from homology"/>
<dbReference type="STRING" id="112498.A0A2D3ULP1"/>
<keyword evidence="6" id="KW-0732">Signal</keyword>
<sequence>MYFSSVATVLLPALIASVDATRPFLNEPDTAAFEQYGTINQGDVDSLPDVNDIIGLQDFEYVARGYMNISSYTYYRAGAAGEWSYRNNLEAYSRMHFRPRTMIDINNIESTFNTTILGHNFSAPFFIAPAAIAGYGNETGEVGLTRGAAQGGILYCNAQFSTRSQADVQAARAEGQVLFHQLYTNIDIEGATQQIREAEENNFQAILLTIDSPADANRQRALRFGVGSADSSYTAFTWDYYQQLRNLTDLPVILKGIQTWEDAVIAANLGAPAIYLSNHGARQLDGSPSPFEVALEIHENAPWVFEKVEVLADGGVRYGSDVLKLLALGVKAVGMGRPFMFANVYGEAGVARAIEIMKKEIAMDAGNVGVANLQQINSSVLNFKNYNRAWGL</sequence>
<gene>
    <name evidence="8" type="ORF">RCC_01127</name>
</gene>
<organism evidence="8 9">
    <name type="scientific">Ramularia collo-cygni</name>
    <dbReference type="NCBI Taxonomy" id="112498"/>
    <lineage>
        <taxon>Eukaryota</taxon>
        <taxon>Fungi</taxon>
        <taxon>Dikarya</taxon>
        <taxon>Ascomycota</taxon>
        <taxon>Pezizomycotina</taxon>
        <taxon>Dothideomycetes</taxon>
        <taxon>Dothideomycetidae</taxon>
        <taxon>Mycosphaerellales</taxon>
        <taxon>Mycosphaerellaceae</taxon>
        <taxon>Ramularia</taxon>
    </lineage>
</organism>
<dbReference type="RefSeq" id="XP_023622159.1">
    <property type="nucleotide sequence ID" value="XM_023766391.1"/>
</dbReference>
<dbReference type="OrthoDB" id="1925334at2759"/>
<feature type="binding site" evidence="5">
    <location>
        <begin position="336"/>
        <end position="337"/>
    </location>
    <ligand>
        <name>FMN</name>
        <dbReference type="ChEBI" id="CHEBI:58210"/>
    </ligand>
</feature>
<evidence type="ECO:0000313" key="8">
    <source>
        <dbReference type="EMBL" id="CZT15262.1"/>
    </source>
</evidence>
<dbReference type="GO" id="GO:0016491">
    <property type="term" value="F:oxidoreductase activity"/>
    <property type="evidence" value="ECO:0007669"/>
    <property type="project" value="UniProtKB-KW"/>
</dbReference>